<dbReference type="InterPro" id="IPR000719">
    <property type="entry name" value="Prot_kinase_dom"/>
</dbReference>
<comment type="caution">
    <text evidence="4">The sequence shown here is derived from an EMBL/GenBank/DDBJ whole genome shotgun (WGS) entry which is preliminary data.</text>
</comment>
<dbReference type="AlphaFoldDB" id="A0A9W7FB21"/>
<sequence>MHFGDQRGNEGPLSSFLDVLSVIKATIFGLVMTAYTWVLANLSNMNRASGTSVPVEHSIINKTFNLRNGSLKITDFLAEGGFSFVYSGVFNNERCAVKQIITHDTVSHVTSEIKILETLSVGHPNCVSLLASHVPPAPSSALLVFPFLPKNLKNLINDTRPPSRDTNIESVPELDMREISRIAVEIARTLEYVHSMNIAHLDIKPDNVLMDNGRPLLTDFGSATSNIKRSVEGRNESLMLWDYCQQNCTVSYRAPELFEDGCRGGEIDLRLGDVWSFGGVVFAMYFGESPFECEYDRMGRGVKIVECGFLRTLGRGWMQEQRKGRLGERWKEYLRVKPVVEACLKERGERREMSGIVAMLEGEGGV</sequence>
<name>A0A9W7FB21_9STRA</name>
<evidence type="ECO:0000256" key="1">
    <source>
        <dbReference type="ARBA" id="ARBA00022741"/>
    </source>
</evidence>
<dbReference type="GO" id="GO:0004674">
    <property type="term" value="F:protein serine/threonine kinase activity"/>
    <property type="evidence" value="ECO:0007669"/>
    <property type="project" value="TreeGrafter"/>
</dbReference>
<dbReference type="GO" id="GO:0005737">
    <property type="term" value="C:cytoplasm"/>
    <property type="evidence" value="ECO:0007669"/>
    <property type="project" value="TreeGrafter"/>
</dbReference>
<keyword evidence="2" id="KW-0812">Transmembrane</keyword>
<keyword evidence="5" id="KW-1185">Reference proteome</keyword>
<dbReference type="SMART" id="SM00220">
    <property type="entry name" value="S_TKc"/>
    <property type="match status" value="1"/>
</dbReference>
<evidence type="ECO:0000313" key="5">
    <source>
        <dbReference type="Proteomes" id="UP001165122"/>
    </source>
</evidence>
<dbReference type="PROSITE" id="PS50011">
    <property type="entry name" value="PROTEIN_KINASE_DOM"/>
    <property type="match status" value="1"/>
</dbReference>
<keyword evidence="1" id="KW-0547">Nucleotide-binding</keyword>
<dbReference type="GO" id="GO:0005524">
    <property type="term" value="F:ATP binding"/>
    <property type="evidence" value="ECO:0007669"/>
    <property type="project" value="InterPro"/>
</dbReference>
<dbReference type="InterPro" id="IPR011009">
    <property type="entry name" value="Kinase-like_dom_sf"/>
</dbReference>
<dbReference type="InterPro" id="IPR008271">
    <property type="entry name" value="Ser/Thr_kinase_AS"/>
</dbReference>
<reference evidence="5" key="1">
    <citation type="journal article" date="2023" name="Commun. Biol.">
        <title>Genome analysis of Parmales, the sister group of diatoms, reveals the evolutionary specialization of diatoms from phago-mixotrophs to photoautotrophs.</title>
        <authorList>
            <person name="Ban H."/>
            <person name="Sato S."/>
            <person name="Yoshikawa S."/>
            <person name="Yamada K."/>
            <person name="Nakamura Y."/>
            <person name="Ichinomiya M."/>
            <person name="Sato N."/>
            <person name="Blanc-Mathieu R."/>
            <person name="Endo H."/>
            <person name="Kuwata A."/>
            <person name="Ogata H."/>
        </authorList>
    </citation>
    <scope>NUCLEOTIDE SEQUENCE [LARGE SCALE GENOMIC DNA]</scope>
    <source>
        <strain evidence="5">NIES 3700</strain>
    </source>
</reference>
<keyword evidence="2" id="KW-1133">Transmembrane helix</keyword>
<evidence type="ECO:0000259" key="3">
    <source>
        <dbReference type="PROSITE" id="PS50011"/>
    </source>
</evidence>
<keyword evidence="2" id="KW-0472">Membrane</keyword>
<accession>A0A9W7FB21</accession>
<dbReference type="Pfam" id="PF00069">
    <property type="entry name" value="Pkinase"/>
    <property type="match status" value="1"/>
</dbReference>
<evidence type="ECO:0000256" key="2">
    <source>
        <dbReference type="SAM" id="Phobius"/>
    </source>
</evidence>
<dbReference type="PANTHER" id="PTHR22967">
    <property type="entry name" value="SERINE/THREONINE PROTEIN KINASE"/>
    <property type="match status" value="1"/>
</dbReference>
<feature type="transmembrane region" description="Helical" evidence="2">
    <location>
        <begin position="20"/>
        <end position="40"/>
    </location>
</feature>
<gene>
    <name evidence="4" type="ORF">TrLO_g12644</name>
</gene>
<feature type="domain" description="Protein kinase" evidence="3">
    <location>
        <begin position="71"/>
        <end position="366"/>
    </location>
</feature>
<dbReference type="Proteomes" id="UP001165122">
    <property type="component" value="Unassembled WGS sequence"/>
</dbReference>
<dbReference type="EMBL" id="BRXW01000127">
    <property type="protein sequence ID" value="GMI08644.1"/>
    <property type="molecule type" value="Genomic_DNA"/>
</dbReference>
<dbReference type="Gene3D" id="3.30.200.20">
    <property type="entry name" value="Phosphorylase Kinase, domain 1"/>
    <property type="match status" value="1"/>
</dbReference>
<evidence type="ECO:0000313" key="4">
    <source>
        <dbReference type="EMBL" id="GMI08644.1"/>
    </source>
</evidence>
<organism evidence="4 5">
    <name type="scientific">Triparma laevis f. longispina</name>
    <dbReference type="NCBI Taxonomy" id="1714387"/>
    <lineage>
        <taxon>Eukaryota</taxon>
        <taxon>Sar</taxon>
        <taxon>Stramenopiles</taxon>
        <taxon>Ochrophyta</taxon>
        <taxon>Bolidophyceae</taxon>
        <taxon>Parmales</taxon>
        <taxon>Triparmaceae</taxon>
        <taxon>Triparma</taxon>
    </lineage>
</organism>
<dbReference type="Gene3D" id="1.10.510.10">
    <property type="entry name" value="Transferase(Phosphotransferase) domain 1"/>
    <property type="match status" value="1"/>
</dbReference>
<protein>
    <recommendedName>
        <fullName evidence="3">Protein kinase domain-containing protein</fullName>
    </recommendedName>
</protein>
<dbReference type="SUPFAM" id="SSF56112">
    <property type="entry name" value="Protein kinase-like (PK-like)"/>
    <property type="match status" value="1"/>
</dbReference>
<proteinExistence type="predicted"/>
<dbReference type="OrthoDB" id="248923at2759"/>
<dbReference type="PROSITE" id="PS00108">
    <property type="entry name" value="PROTEIN_KINASE_ST"/>
    <property type="match status" value="1"/>
</dbReference>